<dbReference type="EMBL" id="CP118615">
    <property type="protein sequence ID" value="WDZ87178.1"/>
    <property type="molecule type" value="Genomic_DNA"/>
</dbReference>
<keyword evidence="2" id="KW-1185">Reference proteome</keyword>
<organism evidence="1 2">
    <name type="scientific">Micromonospora cathayae</name>
    <dbReference type="NCBI Taxonomy" id="3028804"/>
    <lineage>
        <taxon>Bacteria</taxon>
        <taxon>Bacillati</taxon>
        <taxon>Actinomycetota</taxon>
        <taxon>Actinomycetes</taxon>
        <taxon>Micromonosporales</taxon>
        <taxon>Micromonosporaceae</taxon>
        <taxon>Micromonospora</taxon>
    </lineage>
</organism>
<dbReference type="RefSeq" id="WP_275034082.1">
    <property type="nucleotide sequence ID" value="NZ_CP118615.1"/>
</dbReference>
<protein>
    <recommendedName>
        <fullName evidence="3">Prenyltransferase and squalene oxidase repeat-containing protein</fullName>
    </recommendedName>
</protein>
<evidence type="ECO:0000313" key="1">
    <source>
        <dbReference type="EMBL" id="WDZ87178.1"/>
    </source>
</evidence>
<evidence type="ECO:0008006" key="3">
    <source>
        <dbReference type="Google" id="ProtNLM"/>
    </source>
</evidence>
<accession>A0ABY7ZWB4</accession>
<gene>
    <name evidence="1" type="ORF">PVK37_12620</name>
</gene>
<sequence length="309" mass="33545">MTARGDAWKQRAVTAISRFRAIDNGTAGAYGYASMAEACGRVYGWTHTWTKTYLNTVYNLQNPDGGWGLGREYDAFADGSVNDPDTTYTVTLSDHVGMPLLTGFQAGAVPRDRVQGIVNQLMAMPRIPVERGACVAYSTRPADCQPGYEVHNVSAGAGYFLHRAASLGFGATGMHRLITDITIHQVDAYRTADVWWPYIGSGDLQDPDHQSYSAQSMYPIAYWVGRECVYKILTTAWPDDPLSPLAHMRLVSTPGGVGSWSRTAGSPVTLWGELGDRWLTEADTFIATQSSASRLAQAAVFCARNAGVA</sequence>
<dbReference type="Proteomes" id="UP001219605">
    <property type="component" value="Chromosome"/>
</dbReference>
<proteinExistence type="predicted"/>
<evidence type="ECO:0000313" key="2">
    <source>
        <dbReference type="Proteomes" id="UP001219605"/>
    </source>
</evidence>
<name>A0ABY7ZWB4_9ACTN</name>
<reference evidence="1 2" key="1">
    <citation type="submission" date="2023-02" db="EMBL/GenBank/DDBJ databases">
        <authorList>
            <person name="Mo P."/>
        </authorList>
    </citation>
    <scope>NUCLEOTIDE SEQUENCE [LARGE SCALE GENOMIC DNA]</scope>
    <source>
        <strain evidence="1 2">HUAS 3</strain>
    </source>
</reference>